<organism evidence="4 5">
    <name type="scientific">Hymenobacter gummosus</name>
    <dbReference type="NCBI Taxonomy" id="1776032"/>
    <lineage>
        <taxon>Bacteria</taxon>
        <taxon>Pseudomonadati</taxon>
        <taxon>Bacteroidota</taxon>
        <taxon>Cytophagia</taxon>
        <taxon>Cytophagales</taxon>
        <taxon>Hymenobacteraceae</taxon>
        <taxon>Hymenobacter</taxon>
    </lineage>
</organism>
<feature type="chain" id="PRO_5019346102" description="DUF5683 domain-containing protein" evidence="2">
    <location>
        <begin position="24"/>
        <end position="228"/>
    </location>
</feature>
<evidence type="ECO:0000313" key="4">
    <source>
        <dbReference type="EMBL" id="RTQ49990.1"/>
    </source>
</evidence>
<feature type="domain" description="DUF5683" evidence="3">
    <location>
        <begin position="56"/>
        <end position="217"/>
    </location>
</feature>
<protein>
    <recommendedName>
        <fullName evidence="3">DUF5683 domain-containing protein</fullName>
    </recommendedName>
</protein>
<keyword evidence="1" id="KW-1133">Transmembrane helix</keyword>
<dbReference type="OrthoDB" id="9813910at2"/>
<evidence type="ECO:0000313" key="5">
    <source>
        <dbReference type="Proteomes" id="UP000282184"/>
    </source>
</evidence>
<reference evidence="4 5" key="1">
    <citation type="submission" date="2018-12" db="EMBL/GenBank/DDBJ databases">
        <title>Hymenobacter gummosus sp. nov., isolated from a spring.</title>
        <authorList>
            <person name="Nie L."/>
        </authorList>
    </citation>
    <scope>NUCLEOTIDE SEQUENCE [LARGE SCALE GENOMIC DNA]</scope>
    <source>
        <strain evidence="4 5">KCTC 52166</strain>
    </source>
</reference>
<evidence type="ECO:0000256" key="2">
    <source>
        <dbReference type="SAM" id="SignalP"/>
    </source>
</evidence>
<proteinExistence type="predicted"/>
<keyword evidence="5" id="KW-1185">Reference proteome</keyword>
<dbReference type="EMBL" id="RXOF01000005">
    <property type="protein sequence ID" value="RTQ49990.1"/>
    <property type="molecule type" value="Genomic_DNA"/>
</dbReference>
<accession>A0A431U325</accession>
<keyword evidence="1" id="KW-0812">Transmembrane</keyword>
<evidence type="ECO:0000259" key="3">
    <source>
        <dbReference type="Pfam" id="PF18935"/>
    </source>
</evidence>
<name>A0A431U325_9BACT</name>
<keyword evidence="1" id="KW-0472">Membrane</keyword>
<gene>
    <name evidence="4" type="ORF">EJV47_10120</name>
</gene>
<dbReference type="InterPro" id="IPR043738">
    <property type="entry name" value="DUF5683"/>
</dbReference>
<feature type="transmembrane region" description="Helical" evidence="1">
    <location>
        <begin position="84"/>
        <end position="101"/>
    </location>
</feature>
<feature type="transmembrane region" description="Helical" evidence="1">
    <location>
        <begin position="163"/>
        <end position="180"/>
    </location>
</feature>
<keyword evidence="2" id="KW-0732">Signal</keyword>
<dbReference type="Pfam" id="PF18935">
    <property type="entry name" value="DUF5683"/>
    <property type="match status" value="1"/>
</dbReference>
<dbReference type="RefSeq" id="WP_126693041.1">
    <property type="nucleotide sequence ID" value="NZ_RXOF01000005.1"/>
</dbReference>
<dbReference type="AlphaFoldDB" id="A0A431U325"/>
<comment type="caution">
    <text evidence="4">The sequence shown here is derived from an EMBL/GenBank/DDBJ whole genome shotgun (WGS) entry which is preliminary data.</text>
</comment>
<feature type="transmembrane region" description="Helical" evidence="1">
    <location>
        <begin position="200"/>
        <end position="218"/>
    </location>
</feature>
<sequence length="228" mass="24863">MKRASLPLAVGLFCLLPATATVAQTVTAGPDSVKVEAGPAVPDTARMTERLLGWRMTRPRKAIILAGVLPGAGQVYNRKYWKLPLVYAALGGTIYGEYFYWTRYKEFKAGKDARVARANNETGPQTVDNGPNSGNLEIYPATAAGDAKQLNALNFYRLRRDTFFAYIGLAYGAQILDALVDANLYDFDVSDNLALKVEPYVLPLYGAPAAGVAFTFTLRPTPAVPRRH</sequence>
<dbReference type="Proteomes" id="UP000282184">
    <property type="component" value="Unassembled WGS sequence"/>
</dbReference>
<evidence type="ECO:0000256" key="1">
    <source>
        <dbReference type="SAM" id="Phobius"/>
    </source>
</evidence>
<feature type="signal peptide" evidence="2">
    <location>
        <begin position="1"/>
        <end position="23"/>
    </location>
</feature>